<organism evidence="1 2">
    <name type="scientific">Acaulospora colombiana</name>
    <dbReference type="NCBI Taxonomy" id="27376"/>
    <lineage>
        <taxon>Eukaryota</taxon>
        <taxon>Fungi</taxon>
        <taxon>Fungi incertae sedis</taxon>
        <taxon>Mucoromycota</taxon>
        <taxon>Glomeromycotina</taxon>
        <taxon>Glomeromycetes</taxon>
        <taxon>Diversisporales</taxon>
        <taxon>Acaulosporaceae</taxon>
        <taxon>Acaulospora</taxon>
    </lineage>
</organism>
<protein>
    <submittedName>
        <fullName evidence="1">9640_t:CDS:1</fullName>
    </submittedName>
</protein>
<keyword evidence="2" id="KW-1185">Reference proteome</keyword>
<reference evidence="1" key="1">
    <citation type="submission" date="2021-06" db="EMBL/GenBank/DDBJ databases">
        <authorList>
            <person name="Kallberg Y."/>
            <person name="Tangrot J."/>
            <person name="Rosling A."/>
        </authorList>
    </citation>
    <scope>NUCLEOTIDE SEQUENCE</scope>
    <source>
        <strain evidence="1">CL356</strain>
    </source>
</reference>
<evidence type="ECO:0000313" key="1">
    <source>
        <dbReference type="EMBL" id="CAG8663320.1"/>
    </source>
</evidence>
<proteinExistence type="predicted"/>
<name>A0ACA9NLJ2_9GLOM</name>
<feature type="non-terminal residue" evidence="1">
    <location>
        <position position="1"/>
    </location>
</feature>
<accession>A0ACA9NLJ2</accession>
<evidence type="ECO:0000313" key="2">
    <source>
        <dbReference type="Proteomes" id="UP000789525"/>
    </source>
</evidence>
<comment type="caution">
    <text evidence="1">The sequence shown here is derived from an EMBL/GenBank/DDBJ whole genome shotgun (WGS) entry which is preliminary data.</text>
</comment>
<gene>
    <name evidence="1" type="ORF">ACOLOM_LOCUS8667</name>
</gene>
<sequence length="198" mass="21584">ACADASTFAIEPTSLYIEKTGDAPEMTSPSCTIAKVESSESRGLRVEIEGIERAESSGIWGFALSQVLILLALRLHKLPWQATLRIPRPTQMIKDQAGALNFQNKPRQFQFADSDPLPKKGAGPMQPQAQNSTTSQAVCTHTAPGSLAEFDFWFEGEDPNWAAAERTILTMRDAINREAVETGTAEIEQSAEGSEMDL</sequence>
<dbReference type="Proteomes" id="UP000789525">
    <property type="component" value="Unassembled WGS sequence"/>
</dbReference>
<dbReference type="EMBL" id="CAJVPT010023074">
    <property type="protein sequence ID" value="CAG8663320.1"/>
    <property type="molecule type" value="Genomic_DNA"/>
</dbReference>